<feature type="transmembrane region" description="Helical" evidence="1">
    <location>
        <begin position="270"/>
        <end position="289"/>
    </location>
</feature>
<sequence length="394" mass="44362">MNQSLPLLTPLRGIAALMVVLFHARLLLFPQWMESIAGVTQLIENGYLWVDLFFILSGLVLAHVYGEAFTAPRRTVSYGRFLWLRLTRVYPLYVVTLVLLVGWELYKARHGVGFYGGPLFKMWEWEGMPPFGSPFTPAEALPSALLLLQVVTDQGLTWNFAAWSLSVEWISYLLFPLLIPLAVTRSRWSYLAPLLALTVLAFIVHSRGTLDVTSGALAVGRGVSEFVLGLWLLPRVKAARSLPMMQRDLPLLIAFLLPFVLLQFTMTPQLTLLLICAYVLLIWIAASQGKRQSPLLHLLDNRLTNWLGDLSYSIYLLHALVLLTGCELIHYLAPEFTAWWYAQTNPLLGVAATLLMLGVLIALSAVSYHLFERPLQRRLRRVGQARQPALERAG</sequence>
<reference evidence="3 4" key="1">
    <citation type="submission" date="2024-01" db="EMBL/GenBank/DDBJ databases">
        <title>Horizontal gene transfer in Aeromonas trota.</title>
        <authorList>
            <person name="Otero Olarra J.E."/>
            <person name="Perez Valdespino A."/>
        </authorList>
    </citation>
    <scope>NUCLEOTIDE SEQUENCE [LARGE SCALE GENOMIC DNA]</scope>
    <source>
        <strain evidence="3 4">9.1</strain>
    </source>
</reference>
<dbReference type="Proteomes" id="UP001491613">
    <property type="component" value="Unassembled WGS sequence"/>
</dbReference>
<comment type="caution">
    <text evidence="3">The sequence shown here is derived from an EMBL/GenBank/DDBJ whole genome shotgun (WGS) entry which is preliminary data.</text>
</comment>
<feature type="transmembrane region" description="Helical" evidence="1">
    <location>
        <begin position="7"/>
        <end position="26"/>
    </location>
</feature>
<evidence type="ECO:0000313" key="4">
    <source>
        <dbReference type="Proteomes" id="UP001491613"/>
    </source>
</evidence>
<dbReference type="GO" id="GO:0016746">
    <property type="term" value="F:acyltransferase activity"/>
    <property type="evidence" value="ECO:0007669"/>
    <property type="project" value="UniProtKB-KW"/>
</dbReference>
<feature type="transmembrane region" description="Helical" evidence="1">
    <location>
        <begin position="347"/>
        <end position="371"/>
    </location>
</feature>
<keyword evidence="4" id="KW-1185">Reference proteome</keyword>
<accession>A0ABU9J655</accession>
<feature type="transmembrane region" description="Helical" evidence="1">
    <location>
        <begin position="86"/>
        <end position="106"/>
    </location>
</feature>
<dbReference type="PANTHER" id="PTHR23028:SF131">
    <property type="entry name" value="BLR2367 PROTEIN"/>
    <property type="match status" value="1"/>
</dbReference>
<evidence type="ECO:0000313" key="3">
    <source>
        <dbReference type="EMBL" id="MEL3918065.1"/>
    </source>
</evidence>
<keyword evidence="3" id="KW-0012">Acyltransferase</keyword>
<feature type="transmembrane region" description="Helical" evidence="1">
    <location>
        <begin position="160"/>
        <end position="181"/>
    </location>
</feature>
<dbReference type="RefSeq" id="WP_342016501.1">
    <property type="nucleotide sequence ID" value="NZ_JAVTII010000001.1"/>
</dbReference>
<keyword evidence="1" id="KW-0812">Transmembrane</keyword>
<gene>
    <name evidence="3" type="ORF">V1482_01415</name>
</gene>
<evidence type="ECO:0000259" key="2">
    <source>
        <dbReference type="Pfam" id="PF01757"/>
    </source>
</evidence>
<evidence type="ECO:0000256" key="1">
    <source>
        <dbReference type="SAM" id="Phobius"/>
    </source>
</evidence>
<dbReference type="InterPro" id="IPR050879">
    <property type="entry name" value="Acyltransferase_3"/>
</dbReference>
<keyword evidence="1" id="KW-1133">Transmembrane helix</keyword>
<dbReference type="EMBL" id="JAZDDP010000001">
    <property type="protein sequence ID" value="MEL3918065.1"/>
    <property type="molecule type" value="Genomic_DNA"/>
</dbReference>
<feature type="transmembrane region" description="Helical" evidence="1">
    <location>
        <begin position="212"/>
        <end position="233"/>
    </location>
</feature>
<feature type="domain" description="Acyltransferase 3" evidence="2">
    <location>
        <begin position="11"/>
        <end position="364"/>
    </location>
</feature>
<feature type="transmembrane region" description="Helical" evidence="1">
    <location>
        <begin position="310"/>
        <end position="332"/>
    </location>
</feature>
<feature type="transmembrane region" description="Helical" evidence="1">
    <location>
        <begin position="245"/>
        <end position="264"/>
    </location>
</feature>
<feature type="transmembrane region" description="Helical" evidence="1">
    <location>
        <begin position="46"/>
        <end position="65"/>
    </location>
</feature>
<proteinExistence type="predicted"/>
<dbReference type="PANTHER" id="PTHR23028">
    <property type="entry name" value="ACETYLTRANSFERASE"/>
    <property type="match status" value="1"/>
</dbReference>
<dbReference type="EC" id="2.3.-.-" evidence="3"/>
<keyword evidence="1" id="KW-0472">Membrane</keyword>
<organism evidence="3 4">
    <name type="scientific">Aeromonas enteropelogenes</name>
    <name type="common">Aeromonas trota</name>
    <dbReference type="NCBI Taxonomy" id="29489"/>
    <lineage>
        <taxon>Bacteria</taxon>
        <taxon>Pseudomonadati</taxon>
        <taxon>Pseudomonadota</taxon>
        <taxon>Gammaproteobacteria</taxon>
        <taxon>Aeromonadales</taxon>
        <taxon>Aeromonadaceae</taxon>
        <taxon>Aeromonas</taxon>
    </lineage>
</organism>
<name>A0ABU9J655_AEREN</name>
<protein>
    <submittedName>
        <fullName evidence="3">Acyltransferase</fullName>
        <ecNumber evidence="3">2.3.-.-</ecNumber>
    </submittedName>
</protein>
<dbReference type="Pfam" id="PF01757">
    <property type="entry name" value="Acyl_transf_3"/>
    <property type="match status" value="1"/>
</dbReference>
<feature type="transmembrane region" description="Helical" evidence="1">
    <location>
        <begin position="188"/>
        <end position="206"/>
    </location>
</feature>
<dbReference type="InterPro" id="IPR002656">
    <property type="entry name" value="Acyl_transf_3_dom"/>
</dbReference>
<keyword evidence="3" id="KW-0808">Transferase</keyword>